<comment type="caution">
    <text evidence="1">The sequence shown here is derived from an EMBL/GenBank/DDBJ whole genome shotgun (WGS) entry which is preliminary data.</text>
</comment>
<protein>
    <submittedName>
        <fullName evidence="1">Uncharacterized protein</fullName>
    </submittedName>
</protein>
<dbReference type="Proteomes" id="UP000029227">
    <property type="component" value="Unassembled WGS sequence"/>
</dbReference>
<dbReference type="EMBL" id="BBMN01000010">
    <property type="protein sequence ID" value="GAL06299.1"/>
    <property type="molecule type" value="Genomic_DNA"/>
</dbReference>
<dbReference type="AlphaFoldDB" id="A0A090QWQ7"/>
<organism evidence="1 2">
    <name type="scientific">Photobacterium aphoticum</name>
    <dbReference type="NCBI Taxonomy" id="754436"/>
    <lineage>
        <taxon>Bacteria</taxon>
        <taxon>Pseudomonadati</taxon>
        <taxon>Pseudomonadota</taxon>
        <taxon>Gammaproteobacteria</taxon>
        <taxon>Vibrionales</taxon>
        <taxon>Vibrionaceae</taxon>
        <taxon>Photobacterium</taxon>
    </lineage>
</organism>
<proteinExistence type="predicted"/>
<evidence type="ECO:0000313" key="2">
    <source>
        <dbReference type="Proteomes" id="UP000029227"/>
    </source>
</evidence>
<evidence type="ECO:0000313" key="1">
    <source>
        <dbReference type="EMBL" id="GAL06299.1"/>
    </source>
</evidence>
<accession>A0A090QWQ7</accession>
<dbReference type="STRING" id="754436.JCM19237_1944"/>
<name>A0A090QWQ7_9GAMM</name>
<gene>
    <name evidence="1" type="ORF">JCM19237_1944</name>
</gene>
<reference evidence="1 2" key="1">
    <citation type="journal article" date="2014" name="Genome Announc.">
        <title>Draft Genome Sequences of Two Vibrionaceae Species, Vibrio ponticus C121 and Photobacterium aphoticum C119, Isolated as Coral Reef Microbiota.</title>
        <authorList>
            <person name="Al-saari N."/>
            <person name="Meirelles P.M."/>
            <person name="Mino S."/>
            <person name="Suda W."/>
            <person name="Oshima K."/>
            <person name="Hattori M."/>
            <person name="Ohkuma M."/>
            <person name="Thompson F.L."/>
            <person name="Gomez-Gil B."/>
            <person name="Sawabe T."/>
            <person name="Sawabe T."/>
        </authorList>
    </citation>
    <scope>NUCLEOTIDE SEQUENCE [LARGE SCALE GENOMIC DNA]</scope>
    <source>
        <strain evidence="1 2">JCM 19237</strain>
    </source>
</reference>
<sequence length="38" mass="4174">MHNADIAAFKIAENFHNGLSVSTLLMITLAQYADVSEH</sequence>